<sequence length="267" mass="29555">MSTSPSTSASPSPSPPTSPSQSHHEHWRPEQPNPLRIILPDGSHSLSKASVLSFALGTLLGTSALTALLTATLTTSPLWRPPFFLSCLCIFHFLEYHAHARWSPKMAKIDAFLLTSNGLAYAAAHTAAMIECILTGIFYPSWQRWPAPVITLGFGLVLLGQTLRTAAIATAGPNFNHRVQTRRREGHALVTHGVYSILRHPSYFGFFWWALGTQVVCGNAGCLVLYTVVLWRFFNSRIKGEERALGQFFEEYEGYRAGTRVGIPFIR</sequence>
<feature type="compositionally biased region" description="Low complexity" evidence="11">
    <location>
        <begin position="1"/>
        <end position="11"/>
    </location>
</feature>
<evidence type="ECO:0000256" key="5">
    <source>
        <dbReference type="ARBA" id="ARBA00022679"/>
    </source>
</evidence>
<protein>
    <recommendedName>
        <fullName evidence="3 10">Protein-S-isoprenylcysteine O-methyltransferase</fullName>
        <ecNumber evidence="3 10">2.1.1.100</ecNumber>
    </recommendedName>
</protein>
<evidence type="ECO:0000256" key="9">
    <source>
        <dbReference type="ARBA" id="ARBA00023136"/>
    </source>
</evidence>
<evidence type="ECO:0000256" key="2">
    <source>
        <dbReference type="ARBA" id="ARBA00009140"/>
    </source>
</evidence>
<dbReference type="InterPro" id="IPR007269">
    <property type="entry name" value="ICMT_MeTrfase"/>
</dbReference>
<accession>A0A6G1HXF5</accession>
<evidence type="ECO:0000256" key="3">
    <source>
        <dbReference type="ARBA" id="ARBA00012151"/>
    </source>
</evidence>
<evidence type="ECO:0000313" key="13">
    <source>
        <dbReference type="Proteomes" id="UP000799640"/>
    </source>
</evidence>
<proteinExistence type="inferred from homology"/>
<comment type="catalytic activity">
    <reaction evidence="10">
        <text>[protein]-C-terminal S-[(2E,6E)-farnesyl]-L-cysteine + S-adenosyl-L-methionine = [protein]-C-terminal S-[(2E,6E)-farnesyl]-L-cysteine methyl ester + S-adenosyl-L-homocysteine</text>
        <dbReference type="Rhea" id="RHEA:21672"/>
        <dbReference type="Rhea" id="RHEA-COMP:12125"/>
        <dbReference type="Rhea" id="RHEA-COMP:12126"/>
        <dbReference type="ChEBI" id="CHEBI:57856"/>
        <dbReference type="ChEBI" id="CHEBI:59789"/>
        <dbReference type="ChEBI" id="CHEBI:90510"/>
        <dbReference type="ChEBI" id="CHEBI:90511"/>
        <dbReference type="EC" id="2.1.1.100"/>
    </reaction>
</comment>
<feature type="transmembrane region" description="Helical" evidence="10">
    <location>
        <begin position="51"/>
        <end position="73"/>
    </location>
</feature>
<organism evidence="12 13">
    <name type="scientific">Trichodelitschia bisporula</name>
    <dbReference type="NCBI Taxonomy" id="703511"/>
    <lineage>
        <taxon>Eukaryota</taxon>
        <taxon>Fungi</taxon>
        <taxon>Dikarya</taxon>
        <taxon>Ascomycota</taxon>
        <taxon>Pezizomycotina</taxon>
        <taxon>Dothideomycetes</taxon>
        <taxon>Dothideomycetes incertae sedis</taxon>
        <taxon>Phaeotrichales</taxon>
        <taxon>Phaeotrichaceae</taxon>
        <taxon>Trichodelitschia</taxon>
    </lineage>
</organism>
<evidence type="ECO:0000256" key="6">
    <source>
        <dbReference type="ARBA" id="ARBA00022691"/>
    </source>
</evidence>
<dbReference type="Pfam" id="PF04140">
    <property type="entry name" value="ICMT"/>
    <property type="match status" value="1"/>
</dbReference>
<dbReference type="PANTHER" id="PTHR12714:SF9">
    <property type="entry name" value="PROTEIN-S-ISOPRENYLCYSTEINE O-METHYLTRANSFERASE"/>
    <property type="match status" value="1"/>
</dbReference>
<gene>
    <name evidence="12" type="ORF">EJ06DRAFT_529712</name>
</gene>
<dbReference type="AlphaFoldDB" id="A0A6G1HXF5"/>
<feature type="transmembrane region" description="Helical" evidence="10">
    <location>
        <begin position="206"/>
        <end position="234"/>
    </location>
</feature>
<dbReference type="GO" id="GO:0005789">
    <property type="term" value="C:endoplasmic reticulum membrane"/>
    <property type="evidence" value="ECO:0007669"/>
    <property type="project" value="UniProtKB-SubCell"/>
</dbReference>
<dbReference type="EMBL" id="ML996694">
    <property type="protein sequence ID" value="KAF2400591.1"/>
    <property type="molecule type" value="Genomic_DNA"/>
</dbReference>
<evidence type="ECO:0000256" key="1">
    <source>
        <dbReference type="ARBA" id="ARBA00004141"/>
    </source>
</evidence>
<feature type="region of interest" description="Disordered" evidence="11">
    <location>
        <begin position="1"/>
        <end position="34"/>
    </location>
</feature>
<dbReference type="EC" id="2.1.1.100" evidence="3 10"/>
<evidence type="ECO:0000256" key="4">
    <source>
        <dbReference type="ARBA" id="ARBA00022603"/>
    </source>
</evidence>
<keyword evidence="6 10" id="KW-0949">S-adenosyl-L-methionine</keyword>
<evidence type="ECO:0000256" key="11">
    <source>
        <dbReference type="SAM" id="MobiDB-lite"/>
    </source>
</evidence>
<dbReference type="Gene3D" id="1.20.120.1630">
    <property type="match status" value="1"/>
</dbReference>
<keyword evidence="4 10" id="KW-0489">Methyltransferase</keyword>
<dbReference type="PROSITE" id="PS51564">
    <property type="entry name" value="SAM_ICMT"/>
    <property type="match status" value="1"/>
</dbReference>
<keyword evidence="7 10" id="KW-0812">Transmembrane</keyword>
<keyword evidence="10" id="KW-0256">Endoplasmic reticulum</keyword>
<name>A0A6G1HXF5_9PEZI</name>
<keyword evidence="13" id="KW-1185">Reference proteome</keyword>
<comment type="similarity">
    <text evidence="2 10">Belongs to the class VI-like SAM-binding methyltransferase superfamily. Isoprenylcysteine carboxyl methyltransferase family.</text>
</comment>
<dbReference type="GO" id="GO:0032259">
    <property type="term" value="P:methylation"/>
    <property type="evidence" value="ECO:0007669"/>
    <property type="project" value="UniProtKB-KW"/>
</dbReference>
<dbReference type="OrthoDB" id="422086at2759"/>
<evidence type="ECO:0000256" key="10">
    <source>
        <dbReference type="RuleBase" id="RU362022"/>
    </source>
</evidence>
<comment type="subcellular location">
    <subcellularLocation>
        <location evidence="10">Endoplasmic reticulum membrane</location>
        <topology evidence="10">Multi-pass membrane protein</topology>
    </subcellularLocation>
    <subcellularLocation>
        <location evidence="1">Membrane</location>
        <topology evidence="1">Multi-pass membrane protein</topology>
    </subcellularLocation>
</comment>
<keyword evidence="5" id="KW-0808">Transferase</keyword>
<dbReference type="Proteomes" id="UP000799640">
    <property type="component" value="Unassembled WGS sequence"/>
</dbReference>
<evidence type="ECO:0000256" key="7">
    <source>
        <dbReference type="ARBA" id="ARBA00022692"/>
    </source>
</evidence>
<dbReference type="InterPro" id="IPR025770">
    <property type="entry name" value="PPMT_MeTrfase"/>
</dbReference>
<keyword evidence="8 10" id="KW-1133">Transmembrane helix</keyword>
<keyword evidence="9 10" id="KW-0472">Membrane</keyword>
<feature type="transmembrane region" description="Helical" evidence="10">
    <location>
        <begin position="79"/>
        <end position="98"/>
    </location>
</feature>
<dbReference type="PANTHER" id="PTHR12714">
    <property type="entry name" value="PROTEIN-S ISOPRENYLCYSTEINE O-METHYLTRANSFERASE"/>
    <property type="match status" value="1"/>
</dbReference>
<evidence type="ECO:0000313" key="12">
    <source>
        <dbReference type="EMBL" id="KAF2400591.1"/>
    </source>
</evidence>
<dbReference type="GO" id="GO:0004671">
    <property type="term" value="F:protein C-terminal S-isoprenylcysteine carboxyl O-methyltransferase activity"/>
    <property type="evidence" value="ECO:0007669"/>
    <property type="project" value="UniProtKB-EC"/>
</dbReference>
<feature type="transmembrane region" description="Helical" evidence="10">
    <location>
        <begin position="119"/>
        <end position="139"/>
    </location>
</feature>
<reference evidence="12" key="1">
    <citation type="journal article" date="2020" name="Stud. Mycol.">
        <title>101 Dothideomycetes genomes: a test case for predicting lifestyles and emergence of pathogens.</title>
        <authorList>
            <person name="Haridas S."/>
            <person name="Albert R."/>
            <person name="Binder M."/>
            <person name="Bloem J."/>
            <person name="Labutti K."/>
            <person name="Salamov A."/>
            <person name="Andreopoulos B."/>
            <person name="Baker S."/>
            <person name="Barry K."/>
            <person name="Bills G."/>
            <person name="Bluhm B."/>
            <person name="Cannon C."/>
            <person name="Castanera R."/>
            <person name="Culley D."/>
            <person name="Daum C."/>
            <person name="Ezra D."/>
            <person name="Gonzalez J."/>
            <person name="Henrissat B."/>
            <person name="Kuo A."/>
            <person name="Liang C."/>
            <person name="Lipzen A."/>
            <person name="Lutzoni F."/>
            <person name="Magnuson J."/>
            <person name="Mondo S."/>
            <person name="Nolan M."/>
            <person name="Ohm R."/>
            <person name="Pangilinan J."/>
            <person name="Park H.-J."/>
            <person name="Ramirez L."/>
            <person name="Alfaro M."/>
            <person name="Sun H."/>
            <person name="Tritt A."/>
            <person name="Yoshinaga Y."/>
            <person name="Zwiers L.-H."/>
            <person name="Turgeon B."/>
            <person name="Goodwin S."/>
            <person name="Spatafora J."/>
            <person name="Crous P."/>
            <person name="Grigoriev I."/>
        </authorList>
    </citation>
    <scope>NUCLEOTIDE SEQUENCE</scope>
    <source>
        <strain evidence="12">CBS 262.69</strain>
    </source>
</reference>
<evidence type="ECO:0000256" key="8">
    <source>
        <dbReference type="ARBA" id="ARBA00022989"/>
    </source>
</evidence>